<accession>A0A0R3PN85</accession>
<sequence length="144" mass="15529">MSTDILFPTRDIQDGEQHIVAVLSKCRNNSSPANNEQIMPVDCRPPRNGVGESAAAGVPLGGWWVLTMSSRERAAPTGPDPIRSDLTDQLYRSSSTVGSVSVTRLGLNSSLSLQRRHLIELCVGVGRLVHCPPSVYNIVVLDPP</sequence>
<evidence type="ECO:0000313" key="2">
    <source>
        <dbReference type="Proteomes" id="UP000267027"/>
    </source>
</evidence>
<proteinExistence type="predicted"/>
<dbReference type="WBParaSite" id="ACOC_0000648501-mRNA-1">
    <property type="protein sequence ID" value="ACOC_0000648501-mRNA-1"/>
    <property type="gene ID" value="ACOC_0000648501"/>
</dbReference>
<protein>
    <submittedName>
        <fullName evidence="1 3">Uncharacterized protein</fullName>
    </submittedName>
</protein>
<organism evidence="3">
    <name type="scientific">Angiostrongylus costaricensis</name>
    <name type="common">Nematode worm</name>
    <dbReference type="NCBI Taxonomy" id="334426"/>
    <lineage>
        <taxon>Eukaryota</taxon>
        <taxon>Metazoa</taxon>
        <taxon>Ecdysozoa</taxon>
        <taxon>Nematoda</taxon>
        <taxon>Chromadorea</taxon>
        <taxon>Rhabditida</taxon>
        <taxon>Rhabditina</taxon>
        <taxon>Rhabditomorpha</taxon>
        <taxon>Strongyloidea</taxon>
        <taxon>Metastrongylidae</taxon>
        <taxon>Angiostrongylus</taxon>
    </lineage>
</organism>
<name>A0A0R3PN85_ANGCS</name>
<evidence type="ECO:0000313" key="3">
    <source>
        <dbReference type="WBParaSite" id="ACOC_0000648501-mRNA-1"/>
    </source>
</evidence>
<dbReference type="Proteomes" id="UP000267027">
    <property type="component" value="Unassembled WGS sequence"/>
</dbReference>
<keyword evidence="2" id="KW-1185">Reference proteome</keyword>
<dbReference type="AlphaFoldDB" id="A0A0R3PN85"/>
<dbReference type="EMBL" id="UYYA01003950">
    <property type="protein sequence ID" value="VDM58071.1"/>
    <property type="molecule type" value="Genomic_DNA"/>
</dbReference>
<gene>
    <name evidence="1" type="ORF">ACOC_LOCUS6486</name>
</gene>
<reference evidence="3" key="1">
    <citation type="submission" date="2017-02" db="UniProtKB">
        <authorList>
            <consortium name="WormBaseParasite"/>
        </authorList>
    </citation>
    <scope>IDENTIFICATION</scope>
</reference>
<evidence type="ECO:0000313" key="1">
    <source>
        <dbReference type="EMBL" id="VDM58071.1"/>
    </source>
</evidence>
<reference evidence="1 2" key="2">
    <citation type="submission" date="2018-11" db="EMBL/GenBank/DDBJ databases">
        <authorList>
            <consortium name="Pathogen Informatics"/>
        </authorList>
    </citation>
    <scope>NUCLEOTIDE SEQUENCE [LARGE SCALE GENOMIC DNA]</scope>
    <source>
        <strain evidence="1 2">Costa Rica</strain>
    </source>
</reference>